<evidence type="ECO:0000256" key="1">
    <source>
        <dbReference type="SAM" id="SignalP"/>
    </source>
</evidence>
<organism evidence="2 3">
    <name type="scientific">Paraburkholderia elongata</name>
    <dbReference type="NCBI Taxonomy" id="2675747"/>
    <lineage>
        <taxon>Bacteria</taxon>
        <taxon>Pseudomonadati</taxon>
        <taxon>Pseudomonadota</taxon>
        <taxon>Betaproteobacteria</taxon>
        <taxon>Burkholderiales</taxon>
        <taxon>Burkholderiaceae</taxon>
        <taxon>Paraburkholderia</taxon>
    </lineage>
</organism>
<feature type="chain" id="PRO_5037882168" evidence="1">
    <location>
        <begin position="23"/>
        <end position="454"/>
    </location>
</feature>
<dbReference type="InterPro" id="IPR010752">
    <property type="entry name" value="DUF1329"/>
</dbReference>
<protein>
    <submittedName>
        <fullName evidence="2">DUF1329 domain-containing protein</fullName>
    </submittedName>
</protein>
<dbReference type="EMBL" id="WOEZ01000117">
    <property type="protein sequence ID" value="NPT57138.1"/>
    <property type="molecule type" value="Genomic_DNA"/>
</dbReference>
<dbReference type="RefSeq" id="WP_172167979.1">
    <property type="nucleotide sequence ID" value="NZ_WOEZ01000117.1"/>
</dbReference>
<evidence type="ECO:0000313" key="3">
    <source>
        <dbReference type="Proteomes" id="UP000655523"/>
    </source>
</evidence>
<feature type="signal peptide" evidence="1">
    <location>
        <begin position="1"/>
        <end position="22"/>
    </location>
</feature>
<keyword evidence="1" id="KW-0732">Signal</keyword>
<sequence>MRLLQKLIVGMGIALAAGTASAGASQQQADQLGKSLTMWGADPAGNADKTIPAYTGGLPDTTAPPGWVKGSGRYDVGPYDGEKPLFSITASDYEKYADRLSAGTIAMLKKYPEFRVDVYPTHRSVTHSSNWLSHCKTNAAQAKISSNGNGFSDAYSCVPFPIPTTGAEVIWNMATTDLWGVHTNIRESTWYIDADGHLTDVGQLDGDFAQLYQDPKRDALDGGAIEFRIGTWMGPPSQVGSKILQRLPVNYDKTDALTWVYFPGQRRTRVAPDYAYDTPIAADGGAINYDELFGFTGSLDRYDFKIVGKKELYVMYNSSRMLFAPVDKMLVKSVVNPDVSRWELHRVWVVEATLKAGKRHVQPRRTLYIDEDTWACVASDAYDQAGALFKAGFYPVLPLWDKEAFAQGIVFYDLSKRSTYIEAQSRPNDFIKASEHIDDISKFTPSAMTASGLR</sequence>
<accession>A0A972NP74</accession>
<proteinExistence type="predicted"/>
<gene>
    <name evidence="2" type="ORF">GNZ13_21795</name>
</gene>
<keyword evidence="3" id="KW-1185">Reference proteome</keyword>
<evidence type="ECO:0000313" key="2">
    <source>
        <dbReference type="EMBL" id="NPT57138.1"/>
    </source>
</evidence>
<dbReference type="CDD" id="cd16329">
    <property type="entry name" value="LolA_like"/>
    <property type="match status" value="1"/>
</dbReference>
<dbReference type="AlphaFoldDB" id="A0A972NP74"/>
<dbReference type="Pfam" id="PF07044">
    <property type="entry name" value="DUF1329"/>
    <property type="match status" value="1"/>
</dbReference>
<reference evidence="2 3" key="1">
    <citation type="submission" date="2019-11" db="EMBL/GenBank/DDBJ databases">
        <title>Metabolism of dissolved organic matter in forest soils.</title>
        <authorList>
            <person name="Cyle K.T."/>
            <person name="Wilhelm R.C."/>
            <person name="Martinez C.E."/>
        </authorList>
    </citation>
    <scope>NUCLEOTIDE SEQUENCE [LARGE SCALE GENOMIC DNA]</scope>
    <source>
        <strain evidence="2 3">5N</strain>
    </source>
</reference>
<name>A0A972NP74_9BURK</name>
<dbReference type="Proteomes" id="UP000655523">
    <property type="component" value="Unassembled WGS sequence"/>
</dbReference>
<dbReference type="Gene3D" id="2.50.20.10">
    <property type="entry name" value="Lipoprotein localisation LolA/LolB/LppX"/>
    <property type="match status" value="1"/>
</dbReference>
<comment type="caution">
    <text evidence="2">The sequence shown here is derived from an EMBL/GenBank/DDBJ whole genome shotgun (WGS) entry which is preliminary data.</text>
</comment>